<organism evidence="1 2">
    <name type="scientific">Thanatephorus cucumeris (strain AG1-IA)</name>
    <name type="common">Rice sheath blight fungus</name>
    <name type="synonym">Rhizoctonia solani</name>
    <dbReference type="NCBI Taxonomy" id="983506"/>
    <lineage>
        <taxon>Eukaryota</taxon>
        <taxon>Fungi</taxon>
        <taxon>Dikarya</taxon>
        <taxon>Basidiomycota</taxon>
        <taxon>Agaricomycotina</taxon>
        <taxon>Agaricomycetes</taxon>
        <taxon>Cantharellales</taxon>
        <taxon>Ceratobasidiaceae</taxon>
        <taxon>Rhizoctonia</taxon>
        <taxon>Rhizoctonia solani AG-1</taxon>
    </lineage>
</organism>
<evidence type="ECO:0000313" key="2">
    <source>
        <dbReference type="Proteomes" id="UP000011668"/>
    </source>
</evidence>
<reference evidence="1 2" key="1">
    <citation type="journal article" date="2013" name="Nat. Commun.">
        <title>The evolution and pathogenic mechanisms of the rice sheath blight pathogen.</title>
        <authorList>
            <person name="Zheng A."/>
            <person name="Lin R."/>
            <person name="Xu L."/>
            <person name="Qin P."/>
            <person name="Tang C."/>
            <person name="Ai P."/>
            <person name="Zhang D."/>
            <person name="Liu Y."/>
            <person name="Sun Z."/>
            <person name="Feng H."/>
            <person name="Wang Y."/>
            <person name="Chen Y."/>
            <person name="Liang X."/>
            <person name="Fu R."/>
            <person name="Li Q."/>
            <person name="Zhang J."/>
            <person name="Yu X."/>
            <person name="Xie Z."/>
            <person name="Ding L."/>
            <person name="Guan P."/>
            <person name="Tang J."/>
            <person name="Liang Y."/>
            <person name="Wang S."/>
            <person name="Deng Q."/>
            <person name="Li S."/>
            <person name="Zhu J."/>
            <person name="Wang L."/>
            <person name="Liu H."/>
            <person name="Li P."/>
        </authorList>
    </citation>
    <scope>NUCLEOTIDE SEQUENCE [LARGE SCALE GENOMIC DNA]</scope>
    <source>
        <strain evidence="2">AG-1 IA</strain>
    </source>
</reference>
<accession>L8WWC6</accession>
<proteinExistence type="predicted"/>
<comment type="caution">
    <text evidence="1">The sequence shown here is derived from an EMBL/GenBank/DDBJ whole genome shotgun (WGS) entry which is preliminary data.</text>
</comment>
<gene>
    <name evidence="1" type="ORF">AG1IA_03589</name>
</gene>
<dbReference type="AlphaFoldDB" id="L8WWC6"/>
<keyword evidence="2" id="KW-1185">Reference proteome</keyword>
<protein>
    <submittedName>
        <fullName evidence="1">Uncharacterized protein</fullName>
    </submittedName>
</protein>
<name>L8WWC6_THACA</name>
<sequence length="166" mass="18508">MGRMYFYNQRATGELGRSGRETRGRIRCGRSPASHSVGSLINVPAGEVTLCATRNTGGSIVRGGESGRVQGLGGGYRNMAEDKDKGSRGRVQCVMVGIWKQCMGRDSPRRERKSLRTRDDGARDWIVLTWTQQTTSVCRRGRTWMVCVPGAARPAHRCRPRSPRRR</sequence>
<dbReference type="EMBL" id="AFRT01000843">
    <property type="protein sequence ID" value="ELU42381.1"/>
    <property type="molecule type" value="Genomic_DNA"/>
</dbReference>
<dbReference type="Proteomes" id="UP000011668">
    <property type="component" value="Unassembled WGS sequence"/>
</dbReference>
<evidence type="ECO:0000313" key="1">
    <source>
        <dbReference type="EMBL" id="ELU42381.1"/>
    </source>
</evidence>
<dbReference type="HOGENOM" id="CLU_1603865_0_0_1"/>